<keyword evidence="3" id="KW-1185">Reference proteome</keyword>
<evidence type="ECO:0000259" key="1">
    <source>
        <dbReference type="Pfam" id="PF13976"/>
    </source>
</evidence>
<gene>
    <name evidence="2" type="ORF">ACH5RR_041321</name>
</gene>
<protein>
    <recommendedName>
        <fullName evidence="1">GAG-pre-integrase domain-containing protein</fullName>
    </recommendedName>
</protein>
<dbReference type="InterPro" id="IPR025724">
    <property type="entry name" value="GAG-pre-integrase_dom"/>
</dbReference>
<dbReference type="EMBL" id="JBJUIK010000017">
    <property type="protein sequence ID" value="KAL3498589.1"/>
    <property type="molecule type" value="Genomic_DNA"/>
</dbReference>
<evidence type="ECO:0000313" key="3">
    <source>
        <dbReference type="Proteomes" id="UP001630127"/>
    </source>
</evidence>
<evidence type="ECO:0000313" key="2">
    <source>
        <dbReference type="EMBL" id="KAL3498589.1"/>
    </source>
</evidence>
<dbReference type="AlphaFoldDB" id="A0ABD2XZ56"/>
<proteinExistence type="predicted"/>
<organism evidence="2 3">
    <name type="scientific">Cinchona calisaya</name>
    <dbReference type="NCBI Taxonomy" id="153742"/>
    <lineage>
        <taxon>Eukaryota</taxon>
        <taxon>Viridiplantae</taxon>
        <taxon>Streptophyta</taxon>
        <taxon>Embryophyta</taxon>
        <taxon>Tracheophyta</taxon>
        <taxon>Spermatophyta</taxon>
        <taxon>Magnoliopsida</taxon>
        <taxon>eudicotyledons</taxon>
        <taxon>Gunneridae</taxon>
        <taxon>Pentapetalae</taxon>
        <taxon>asterids</taxon>
        <taxon>lamiids</taxon>
        <taxon>Gentianales</taxon>
        <taxon>Rubiaceae</taxon>
        <taxon>Cinchonoideae</taxon>
        <taxon>Cinchoneae</taxon>
        <taxon>Cinchona</taxon>
    </lineage>
</organism>
<dbReference type="Proteomes" id="UP001630127">
    <property type="component" value="Unassembled WGS sequence"/>
</dbReference>
<sequence length="93" mass="10604">MGFPGILRIGGRVGGFLHRYSGEGVITTLDKVIGDPIMERRRVEAVYVMSAQEAYIDKTRKNETSDLWHARLGYMSYHKLKIMMKKSVLKGFP</sequence>
<name>A0ABD2XZ56_9GENT</name>
<dbReference type="Pfam" id="PF13976">
    <property type="entry name" value="gag_pre-integrs"/>
    <property type="match status" value="1"/>
</dbReference>
<reference evidence="2 3" key="1">
    <citation type="submission" date="2024-11" db="EMBL/GenBank/DDBJ databases">
        <title>A near-complete genome assembly of Cinchona calisaya.</title>
        <authorList>
            <person name="Lian D.C."/>
            <person name="Zhao X.W."/>
            <person name="Wei L."/>
        </authorList>
    </citation>
    <scope>NUCLEOTIDE SEQUENCE [LARGE SCALE GENOMIC DNA]</scope>
    <source>
        <tissue evidence="2">Nenye</tissue>
    </source>
</reference>
<feature type="domain" description="GAG-pre-integrase" evidence="1">
    <location>
        <begin position="59"/>
        <end position="93"/>
    </location>
</feature>
<accession>A0ABD2XZ56</accession>
<comment type="caution">
    <text evidence="2">The sequence shown here is derived from an EMBL/GenBank/DDBJ whole genome shotgun (WGS) entry which is preliminary data.</text>
</comment>